<organism evidence="1">
    <name type="scientific">Microvirus mar13</name>
    <dbReference type="NCBI Taxonomy" id="2851145"/>
    <lineage>
        <taxon>Viruses</taxon>
        <taxon>Monodnaviria</taxon>
        <taxon>Sangervirae</taxon>
        <taxon>Phixviricota</taxon>
        <taxon>Malgrandaviricetes</taxon>
        <taxon>Petitvirales</taxon>
        <taxon>Microviridae</taxon>
    </lineage>
</organism>
<sequence length="110" mass="12517">MLFRVLMRVFIIDVDIIIGAENVVKKKEVYMLLFLYCIYDRVAGTYGDLFMAQKPELAVRKFRYVLQNSPMVAADCDLFEVGSFDTETGVITSLPPKFIDRLPVQGGVNE</sequence>
<dbReference type="EMBL" id="MZ089759">
    <property type="protein sequence ID" value="QXN75043.1"/>
    <property type="molecule type" value="Genomic_DNA"/>
</dbReference>
<name>A0A8F5MLF7_9VIRU</name>
<reference evidence="1" key="1">
    <citation type="submission" date="2021-04" db="EMBL/GenBank/DDBJ databases">
        <title>Genomes of microviruses identified in yellow-bellied marmot fecal samples.</title>
        <authorList>
            <person name="Varsani A."/>
            <person name="Kraberger S."/>
            <person name="Chatterjee A."/>
            <person name="Richet C."/>
            <person name="Fontenele R.S."/>
            <person name="Schmidlin K."/>
            <person name="Blumstein D.T."/>
        </authorList>
    </citation>
    <scope>NUCLEOTIDE SEQUENCE</scope>
    <source>
        <strain evidence="1">Mar13</strain>
    </source>
</reference>
<accession>A0A8F5MLF7</accession>
<dbReference type="Pfam" id="PF20577">
    <property type="entry name" value="Phage_ORF5"/>
    <property type="match status" value="1"/>
</dbReference>
<evidence type="ECO:0000313" key="1">
    <source>
        <dbReference type="EMBL" id="QXN75043.1"/>
    </source>
</evidence>
<proteinExistence type="predicted"/>
<protein>
    <submittedName>
        <fullName evidence="1">Nonstructural protein</fullName>
    </submittedName>
</protein>
<dbReference type="InterPro" id="IPR046781">
    <property type="entry name" value="Phage_ORF5"/>
</dbReference>